<dbReference type="InterPro" id="IPR018097">
    <property type="entry name" value="EGF_Ca-bd_CS"/>
</dbReference>
<dbReference type="EMBL" id="VSWD01000004">
    <property type="protein sequence ID" value="KAK3105129.1"/>
    <property type="molecule type" value="Genomic_DNA"/>
</dbReference>
<dbReference type="AlphaFoldDB" id="A0AA89CC86"/>
<evidence type="ECO:0000256" key="2">
    <source>
        <dbReference type="ARBA" id="ARBA00022729"/>
    </source>
</evidence>
<evidence type="ECO:0000313" key="9">
    <source>
        <dbReference type="Proteomes" id="UP001186944"/>
    </source>
</evidence>
<proteinExistence type="predicted"/>
<evidence type="ECO:0000256" key="4">
    <source>
        <dbReference type="ARBA" id="ARBA00023157"/>
    </source>
</evidence>
<evidence type="ECO:0000313" key="8">
    <source>
        <dbReference type="EMBL" id="KAK3105129.1"/>
    </source>
</evidence>
<dbReference type="InterPro" id="IPR013032">
    <property type="entry name" value="EGF-like_CS"/>
</dbReference>
<protein>
    <recommendedName>
        <fullName evidence="7">EGF-like domain-containing protein</fullName>
    </recommendedName>
</protein>
<evidence type="ECO:0000259" key="7">
    <source>
        <dbReference type="PROSITE" id="PS50026"/>
    </source>
</evidence>
<dbReference type="CDD" id="cd00054">
    <property type="entry name" value="EGF_CA"/>
    <property type="match status" value="2"/>
</dbReference>
<organism evidence="8 9">
    <name type="scientific">Pinctada imbricata</name>
    <name type="common">Atlantic pearl-oyster</name>
    <name type="synonym">Pinctada martensii</name>
    <dbReference type="NCBI Taxonomy" id="66713"/>
    <lineage>
        <taxon>Eukaryota</taxon>
        <taxon>Metazoa</taxon>
        <taxon>Spiralia</taxon>
        <taxon>Lophotrochozoa</taxon>
        <taxon>Mollusca</taxon>
        <taxon>Bivalvia</taxon>
        <taxon>Autobranchia</taxon>
        <taxon>Pteriomorphia</taxon>
        <taxon>Pterioida</taxon>
        <taxon>Pterioidea</taxon>
        <taxon>Pteriidae</taxon>
        <taxon>Pinctada</taxon>
    </lineage>
</organism>
<dbReference type="SMART" id="SM00181">
    <property type="entry name" value="EGF"/>
    <property type="match status" value="2"/>
</dbReference>
<dbReference type="Proteomes" id="UP001186944">
    <property type="component" value="Unassembled WGS sequence"/>
</dbReference>
<evidence type="ECO:0000256" key="5">
    <source>
        <dbReference type="ARBA" id="ARBA00023180"/>
    </source>
</evidence>
<dbReference type="PRINTS" id="PR00010">
    <property type="entry name" value="EGFBLOOD"/>
</dbReference>
<dbReference type="FunFam" id="2.10.25.10:FF:000122">
    <property type="entry name" value="Protein crumbs homolog 2"/>
    <property type="match status" value="1"/>
</dbReference>
<dbReference type="Gene3D" id="2.10.25.10">
    <property type="entry name" value="Laminin"/>
    <property type="match status" value="2"/>
</dbReference>
<accession>A0AA89CC86</accession>
<dbReference type="PROSITE" id="PS00010">
    <property type="entry name" value="ASX_HYDROXYL"/>
    <property type="match status" value="2"/>
</dbReference>
<dbReference type="PROSITE" id="PS50026">
    <property type="entry name" value="EGF_3"/>
    <property type="match status" value="2"/>
</dbReference>
<evidence type="ECO:0000256" key="1">
    <source>
        <dbReference type="ARBA" id="ARBA00022536"/>
    </source>
</evidence>
<feature type="domain" description="EGF-like" evidence="7">
    <location>
        <begin position="29"/>
        <end position="65"/>
    </location>
</feature>
<keyword evidence="1 6" id="KW-0245">EGF-like domain</keyword>
<dbReference type="FunFam" id="2.10.25.10:FF:000006">
    <property type="entry name" value="Versican core protein-like isoform 1"/>
    <property type="match status" value="1"/>
</dbReference>
<feature type="disulfide bond" evidence="6">
    <location>
        <begin position="17"/>
        <end position="26"/>
    </location>
</feature>
<feature type="domain" description="EGF-like" evidence="7">
    <location>
        <begin position="1"/>
        <end position="27"/>
    </location>
</feature>
<dbReference type="PANTHER" id="PTHR12916">
    <property type="entry name" value="CYTOCHROME C OXIDASE POLYPEPTIDE VIC-2"/>
    <property type="match status" value="1"/>
</dbReference>
<dbReference type="InterPro" id="IPR000742">
    <property type="entry name" value="EGF"/>
</dbReference>
<comment type="caution">
    <text evidence="6">Lacks conserved residue(s) required for the propagation of feature annotation.</text>
</comment>
<dbReference type="SMART" id="SM00179">
    <property type="entry name" value="EGF_CA"/>
    <property type="match status" value="2"/>
</dbReference>
<evidence type="ECO:0000256" key="6">
    <source>
        <dbReference type="PROSITE-ProRule" id="PRU00076"/>
    </source>
</evidence>
<name>A0AA89CC86_PINIB</name>
<dbReference type="SUPFAM" id="SSF57196">
    <property type="entry name" value="EGF/Laminin"/>
    <property type="match status" value="2"/>
</dbReference>
<keyword evidence="2" id="KW-0732">Signal</keyword>
<dbReference type="PROSITE" id="PS01187">
    <property type="entry name" value="EGF_CA"/>
    <property type="match status" value="1"/>
</dbReference>
<keyword evidence="3" id="KW-0677">Repeat</keyword>
<keyword evidence="5" id="KW-0325">Glycoprotein</keyword>
<dbReference type="Pfam" id="PF12661">
    <property type="entry name" value="hEGF"/>
    <property type="match status" value="1"/>
</dbReference>
<dbReference type="InterPro" id="IPR001881">
    <property type="entry name" value="EGF-like_Ca-bd_dom"/>
</dbReference>
<keyword evidence="4 6" id="KW-1015">Disulfide bond</keyword>
<dbReference type="GO" id="GO:0005509">
    <property type="term" value="F:calcium ion binding"/>
    <property type="evidence" value="ECO:0007669"/>
    <property type="project" value="InterPro"/>
</dbReference>
<feature type="disulfide bond" evidence="6">
    <location>
        <begin position="55"/>
        <end position="64"/>
    </location>
</feature>
<dbReference type="PANTHER" id="PTHR12916:SF4">
    <property type="entry name" value="UNINFLATABLE, ISOFORM C"/>
    <property type="match status" value="1"/>
</dbReference>
<keyword evidence="9" id="KW-1185">Reference proteome</keyword>
<sequence>MNGGSCADLVNGYSCNCSQGFAGTNCQTDIDECGSGPCVNGGSCIDLVNSYRCDCASGYAGTTCDIGKFKKSLNNFKCIFMIQILIFNVKIKIVYNILNIKHESDMCDLNINITVTIFMVLMKWLHSLSTTCQ</sequence>
<gene>
    <name evidence="8" type="ORF">FSP39_017811</name>
</gene>
<dbReference type="InterPro" id="IPR000152">
    <property type="entry name" value="EGF-type_Asp/Asn_hydroxyl_site"/>
</dbReference>
<evidence type="ECO:0000256" key="3">
    <source>
        <dbReference type="ARBA" id="ARBA00022737"/>
    </source>
</evidence>
<dbReference type="PROSITE" id="PS00022">
    <property type="entry name" value="EGF_1"/>
    <property type="match status" value="2"/>
</dbReference>
<dbReference type="PROSITE" id="PS01186">
    <property type="entry name" value="EGF_2"/>
    <property type="match status" value="2"/>
</dbReference>
<reference evidence="8" key="1">
    <citation type="submission" date="2019-08" db="EMBL/GenBank/DDBJ databases">
        <title>The improved chromosome-level genome for the pearl oyster Pinctada fucata martensii using PacBio sequencing and Hi-C.</title>
        <authorList>
            <person name="Zheng Z."/>
        </authorList>
    </citation>
    <scope>NUCLEOTIDE SEQUENCE</scope>
    <source>
        <strain evidence="8">ZZ-2019</strain>
        <tissue evidence="8">Adductor muscle</tissue>
    </source>
</reference>
<comment type="caution">
    <text evidence="8">The sequence shown here is derived from an EMBL/GenBank/DDBJ whole genome shotgun (WGS) entry which is preliminary data.</text>
</comment>
<dbReference type="Pfam" id="PF00008">
    <property type="entry name" value="EGF"/>
    <property type="match status" value="1"/>
</dbReference>